<dbReference type="Pfam" id="PF00230">
    <property type="entry name" value="MIP"/>
    <property type="match status" value="1"/>
</dbReference>
<evidence type="ECO:0000256" key="5">
    <source>
        <dbReference type="ARBA" id="ARBA00022989"/>
    </source>
</evidence>
<evidence type="ECO:0000256" key="6">
    <source>
        <dbReference type="ARBA" id="ARBA00023136"/>
    </source>
</evidence>
<feature type="transmembrane region" description="Helical" evidence="11">
    <location>
        <begin position="114"/>
        <end position="134"/>
    </location>
</feature>
<gene>
    <name evidence="12" type="ORF">CVLEPA_LOCUS3055</name>
</gene>
<name>A0ABP0F494_CLALP</name>
<feature type="transmembrane region" description="Helical" evidence="11">
    <location>
        <begin position="36"/>
        <end position="59"/>
    </location>
</feature>
<evidence type="ECO:0000313" key="13">
    <source>
        <dbReference type="Proteomes" id="UP001642483"/>
    </source>
</evidence>
<organism evidence="12 13">
    <name type="scientific">Clavelina lepadiformis</name>
    <name type="common">Light-bulb sea squirt</name>
    <name type="synonym">Ascidia lepadiformis</name>
    <dbReference type="NCBI Taxonomy" id="159417"/>
    <lineage>
        <taxon>Eukaryota</taxon>
        <taxon>Metazoa</taxon>
        <taxon>Chordata</taxon>
        <taxon>Tunicata</taxon>
        <taxon>Ascidiacea</taxon>
        <taxon>Aplousobranchia</taxon>
        <taxon>Clavelinidae</taxon>
        <taxon>Clavelina</taxon>
    </lineage>
</organism>
<protein>
    <recommendedName>
        <fullName evidence="14">Aquaporin-3</fullName>
    </recommendedName>
</protein>
<reference evidence="12 13" key="1">
    <citation type="submission" date="2024-02" db="EMBL/GenBank/DDBJ databases">
        <authorList>
            <person name="Daric V."/>
            <person name="Darras S."/>
        </authorList>
    </citation>
    <scope>NUCLEOTIDE SEQUENCE [LARGE SCALE GENOMIC DNA]</scope>
</reference>
<dbReference type="PROSITE" id="PS00221">
    <property type="entry name" value="MIP"/>
    <property type="match status" value="1"/>
</dbReference>
<sequence length="331" mass="35980">MVSTSRKGGIDRNRRKLVTDRLSSFFRIKNVLVREMLSECLGTFILMVFGNGSVAQSVLSRQANGTYISINWAFGLGVTMAVYVSGRVSGAHINPAVSIAFSAYGELPLYKLPCYIFAQVLGGFLSGAAVYSIYHDALYAFDGGVRQILGPNGTAGIFATYPQSYLSLTSGLWDQIFGTALLVGIIFAVTDKRNNDIVSGLQPLIIGFLVFTIGLSFGVNCGYAINPARDLGPRLFTSIAGWGSGVFTEPEGMYWFWIPIVGPILGGLLGSTVYKLVVGVHLTEPGQQVRETSIGRLAEREKEEIGECSKFADQNFNEKEKLHHSNSLTKF</sequence>
<dbReference type="Proteomes" id="UP001642483">
    <property type="component" value="Unassembled WGS sequence"/>
</dbReference>
<dbReference type="InterPro" id="IPR050363">
    <property type="entry name" value="MIP/Aquaporin"/>
</dbReference>
<comment type="subcellular location">
    <subcellularLocation>
        <location evidence="1">Membrane</location>
        <topology evidence="1">Multi-pass membrane protein</topology>
    </subcellularLocation>
</comment>
<dbReference type="InterPro" id="IPR023271">
    <property type="entry name" value="Aquaporin-like"/>
</dbReference>
<evidence type="ECO:0000256" key="8">
    <source>
        <dbReference type="ARBA" id="ARBA00034651"/>
    </source>
</evidence>
<keyword evidence="5 11" id="KW-1133">Transmembrane helix</keyword>
<evidence type="ECO:0000256" key="1">
    <source>
        <dbReference type="ARBA" id="ARBA00004141"/>
    </source>
</evidence>
<dbReference type="SUPFAM" id="SSF81338">
    <property type="entry name" value="Aquaporin-like"/>
    <property type="match status" value="1"/>
</dbReference>
<evidence type="ECO:0000256" key="9">
    <source>
        <dbReference type="ARBA" id="ARBA00049405"/>
    </source>
</evidence>
<evidence type="ECO:0000313" key="12">
    <source>
        <dbReference type="EMBL" id="CAK8673245.1"/>
    </source>
</evidence>
<comment type="similarity">
    <text evidence="2 10">Belongs to the MIP/aquaporin (TC 1.A.8) family.</text>
</comment>
<keyword evidence="4 10" id="KW-0812">Transmembrane</keyword>
<keyword evidence="13" id="KW-1185">Reference proteome</keyword>
<dbReference type="InterPro" id="IPR022357">
    <property type="entry name" value="MIP_CS"/>
</dbReference>
<evidence type="ECO:0000256" key="10">
    <source>
        <dbReference type="RuleBase" id="RU000477"/>
    </source>
</evidence>
<evidence type="ECO:0000256" key="7">
    <source>
        <dbReference type="ARBA" id="ARBA00033993"/>
    </source>
</evidence>
<dbReference type="PANTHER" id="PTHR43829:SF9">
    <property type="entry name" value="AQUAPORIN-9"/>
    <property type="match status" value="1"/>
</dbReference>
<feature type="transmembrane region" description="Helical" evidence="11">
    <location>
        <begin position="201"/>
        <end position="225"/>
    </location>
</feature>
<dbReference type="PRINTS" id="PR02019">
    <property type="entry name" value="AQUAPORIN7"/>
</dbReference>
<evidence type="ECO:0000256" key="2">
    <source>
        <dbReference type="ARBA" id="ARBA00006175"/>
    </source>
</evidence>
<feature type="transmembrane region" description="Helical" evidence="11">
    <location>
        <begin position="172"/>
        <end position="189"/>
    </location>
</feature>
<evidence type="ECO:0000256" key="4">
    <source>
        <dbReference type="ARBA" id="ARBA00022692"/>
    </source>
</evidence>
<dbReference type="CDD" id="cd00333">
    <property type="entry name" value="MIP"/>
    <property type="match status" value="1"/>
</dbReference>
<evidence type="ECO:0008006" key="14">
    <source>
        <dbReference type="Google" id="ProtNLM"/>
    </source>
</evidence>
<dbReference type="EMBL" id="CAWYQH010000002">
    <property type="protein sequence ID" value="CAK8673245.1"/>
    <property type="molecule type" value="Genomic_DNA"/>
</dbReference>
<dbReference type="InterPro" id="IPR000425">
    <property type="entry name" value="MIP"/>
</dbReference>
<comment type="catalytic activity">
    <reaction evidence="7">
        <text>urea(in) = urea(out)</text>
        <dbReference type="Rhea" id="RHEA:32799"/>
        <dbReference type="ChEBI" id="CHEBI:16199"/>
    </reaction>
</comment>
<keyword evidence="3 10" id="KW-0813">Transport</keyword>
<dbReference type="PANTHER" id="PTHR43829">
    <property type="entry name" value="AQUAPORIN OR AQUAGLYCEROPORIN RELATED"/>
    <property type="match status" value="1"/>
</dbReference>
<proteinExistence type="inferred from homology"/>
<accession>A0ABP0F494</accession>
<feature type="transmembrane region" description="Helical" evidence="11">
    <location>
        <begin position="65"/>
        <end position="84"/>
    </location>
</feature>
<keyword evidence="6 11" id="KW-0472">Membrane</keyword>
<dbReference type="PRINTS" id="PR00783">
    <property type="entry name" value="MINTRINSICP"/>
</dbReference>
<feature type="transmembrane region" description="Helical" evidence="11">
    <location>
        <begin position="254"/>
        <end position="277"/>
    </location>
</feature>
<dbReference type="Gene3D" id="1.20.1080.10">
    <property type="entry name" value="Glycerol uptake facilitator protein"/>
    <property type="match status" value="1"/>
</dbReference>
<evidence type="ECO:0000256" key="3">
    <source>
        <dbReference type="ARBA" id="ARBA00022448"/>
    </source>
</evidence>
<comment type="catalytic activity">
    <reaction evidence="9">
        <text>glycerol(in) = glycerol(out)</text>
        <dbReference type="Rhea" id="RHEA:29675"/>
        <dbReference type="ChEBI" id="CHEBI:17754"/>
    </reaction>
</comment>
<evidence type="ECO:0000256" key="11">
    <source>
        <dbReference type="SAM" id="Phobius"/>
    </source>
</evidence>
<dbReference type="NCBIfam" id="TIGR00861">
    <property type="entry name" value="MIP"/>
    <property type="match status" value="1"/>
</dbReference>
<comment type="catalytic activity">
    <reaction evidence="8">
        <text>H2O(in) = H2O(out)</text>
        <dbReference type="Rhea" id="RHEA:29667"/>
        <dbReference type="ChEBI" id="CHEBI:15377"/>
    </reaction>
</comment>
<comment type="caution">
    <text evidence="12">The sequence shown here is derived from an EMBL/GenBank/DDBJ whole genome shotgun (WGS) entry which is preliminary data.</text>
</comment>